<evidence type="ECO:0000256" key="4">
    <source>
        <dbReference type="ARBA" id="ARBA00023136"/>
    </source>
</evidence>
<comment type="similarity">
    <text evidence="5">Belongs to the laat-1 family.</text>
</comment>
<evidence type="ECO:0000256" key="8">
    <source>
        <dbReference type="SAM" id="Phobius"/>
    </source>
</evidence>
<dbReference type="EMBL" id="KN818225">
    <property type="protein sequence ID" value="KIL69828.1"/>
    <property type="molecule type" value="Genomic_DNA"/>
</dbReference>
<dbReference type="Proteomes" id="UP000054549">
    <property type="component" value="Unassembled WGS sequence"/>
</dbReference>
<organism evidence="10 11">
    <name type="scientific">Amanita muscaria (strain Koide BX008)</name>
    <dbReference type="NCBI Taxonomy" id="946122"/>
    <lineage>
        <taxon>Eukaryota</taxon>
        <taxon>Fungi</taxon>
        <taxon>Dikarya</taxon>
        <taxon>Basidiomycota</taxon>
        <taxon>Agaricomycotina</taxon>
        <taxon>Agaricomycetes</taxon>
        <taxon>Agaricomycetidae</taxon>
        <taxon>Agaricales</taxon>
        <taxon>Pluteineae</taxon>
        <taxon>Amanitaceae</taxon>
        <taxon>Amanita</taxon>
    </lineage>
</organism>
<feature type="compositionally biased region" description="Basic residues" evidence="7">
    <location>
        <begin position="143"/>
        <end position="152"/>
    </location>
</feature>
<dbReference type="AlphaFoldDB" id="A0A0C2XL58"/>
<dbReference type="InterPro" id="IPR051415">
    <property type="entry name" value="LAAT-1"/>
</dbReference>
<keyword evidence="2 8" id="KW-0812">Transmembrane</keyword>
<dbReference type="GO" id="GO:0000329">
    <property type="term" value="C:fungal-type vacuole membrane"/>
    <property type="evidence" value="ECO:0007669"/>
    <property type="project" value="TreeGrafter"/>
</dbReference>
<dbReference type="PROSITE" id="PS50896">
    <property type="entry name" value="LISH"/>
    <property type="match status" value="1"/>
</dbReference>
<feature type="transmembrane region" description="Helical" evidence="8">
    <location>
        <begin position="70"/>
        <end position="88"/>
    </location>
</feature>
<evidence type="ECO:0000313" key="11">
    <source>
        <dbReference type="Proteomes" id="UP000054549"/>
    </source>
</evidence>
<dbReference type="GO" id="GO:0034488">
    <property type="term" value="P:basic amino acid transmembrane export from vacuole"/>
    <property type="evidence" value="ECO:0007669"/>
    <property type="project" value="TreeGrafter"/>
</dbReference>
<feature type="transmembrane region" description="Helical" evidence="8">
    <location>
        <begin position="421"/>
        <end position="442"/>
    </location>
</feature>
<evidence type="ECO:0000256" key="6">
    <source>
        <dbReference type="ARBA" id="ARBA00050768"/>
    </source>
</evidence>
<comment type="catalytic activity">
    <reaction evidence="6">
        <text>L-histidine(out) + L-arginine(in) = L-histidine(in) + L-arginine(out)</text>
        <dbReference type="Rhea" id="RHEA:71063"/>
        <dbReference type="ChEBI" id="CHEBI:32682"/>
        <dbReference type="ChEBI" id="CHEBI:57595"/>
    </reaction>
</comment>
<feature type="transmembrane region" description="Helical" evidence="8">
    <location>
        <begin position="346"/>
        <end position="364"/>
    </location>
</feature>
<dbReference type="OrthoDB" id="8048523at2759"/>
<dbReference type="PANTHER" id="PTHR16201:SF34">
    <property type="entry name" value="LYSOSOMAL AMINO ACID TRANSPORTER 1"/>
    <property type="match status" value="1"/>
</dbReference>
<dbReference type="InterPro" id="IPR024964">
    <property type="entry name" value="CTLH/CRA"/>
</dbReference>
<dbReference type="Pfam" id="PF10607">
    <property type="entry name" value="CTLH"/>
    <property type="match status" value="1"/>
</dbReference>
<keyword evidence="3 8" id="KW-1133">Transmembrane helix</keyword>
<feature type="compositionally biased region" description="Basic and acidic residues" evidence="7">
    <location>
        <begin position="178"/>
        <end position="192"/>
    </location>
</feature>
<dbReference type="STRING" id="946122.A0A0C2XL58"/>
<feature type="region of interest" description="Disordered" evidence="7">
    <location>
        <begin position="223"/>
        <end position="250"/>
    </location>
</feature>
<gene>
    <name evidence="10" type="ORF">M378DRAFT_97864</name>
</gene>
<feature type="transmembrane region" description="Helical" evidence="8">
    <location>
        <begin position="376"/>
        <end position="401"/>
    </location>
</feature>
<sequence length="833" mass="93800">MPGSDPISQLVGYVSIACWLGAQLPQIFENSRLQSCEGLSLPFLLNWYLGDCCNLLGCILTNQLPFQTLLASYFVCVDTALLFQYFYYTRPAKSSKHERAMSTSRATIRAERTPSRYRTISAVAANVAAAAALAAQHDEQGHTHRHPFRQRRHTELSQNASHGPSLEEEEEAPAKMMESFHSERGHTSEQKRVSWSIERHRPRGASLGSRSLLVSPDYITGSVSGGPDGLEPDHATEQIPSPTLSLRRRSKSRKRGASLVFLGMWALFGIGGYATGGKNAPEPHHHLAVNRVVGMSPTNIHSAVFLKNSVHDTLLQPSSEVFVALDKAQDGIERDFFRSAAGNDRFIGRIFAWLCTVLYLTSRLPQIWKNYVRKSVEGLSISLFICAFLGNMFYVTSIVISPRFYLPPPLSTEYIRESVPYLLGSGGTLMFDITIVTQFFLYRRKRRYSFVQERSEETALLSGSALRHRIHIMSNSTMTYKSQVRRIANPTPYHLRTLVLDYLAHQCYTNTAKAFLRESAIKHFNADGDEVELPLSSNIDTVQRNEAFEEELNVSDRRQEVRSRILSGRIDDALEFLNEYFPRVLSPGVEMRLGEDGMTNKRTDNDASSSRSNAAPCITRKDYIASHSHDPEHLTLNLRIQAFVEACRTVPLVHEPTWKGKNSERESTFCVSENQSPAQTSRMDEEQQMILLSKAQKLYALVNMISKPNDREQYREELKNVAGLLAYTVPEKSLMSRYLSQERREAVAEQINSAILSSCSQPVISTLELVTRQTTVAWAYANEHKAVSLPDAVIPPVKDFTLKKEGEVVPIFDLETFLESRQLTITTDISEPS</sequence>
<dbReference type="PANTHER" id="PTHR16201">
    <property type="entry name" value="SEVEN TRANSMEMBRANE PROTEIN 1-RELATED"/>
    <property type="match status" value="1"/>
</dbReference>
<dbReference type="SMART" id="SM00679">
    <property type="entry name" value="CTNS"/>
    <property type="match status" value="2"/>
</dbReference>
<name>A0A0C2XL58_AMAMK</name>
<dbReference type="InParanoid" id="A0A0C2XL58"/>
<evidence type="ECO:0000256" key="1">
    <source>
        <dbReference type="ARBA" id="ARBA00004141"/>
    </source>
</evidence>
<evidence type="ECO:0000313" key="10">
    <source>
        <dbReference type="EMBL" id="KIL69828.1"/>
    </source>
</evidence>
<dbReference type="FunFam" id="1.20.1280.290:FF:000009">
    <property type="entry name" value="PQ loop repeat family protein"/>
    <property type="match status" value="1"/>
</dbReference>
<evidence type="ECO:0000259" key="9">
    <source>
        <dbReference type="SMART" id="SM00757"/>
    </source>
</evidence>
<feature type="transmembrane region" description="Helical" evidence="8">
    <location>
        <begin position="256"/>
        <end position="274"/>
    </location>
</feature>
<evidence type="ECO:0000256" key="2">
    <source>
        <dbReference type="ARBA" id="ARBA00022692"/>
    </source>
</evidence>
<dbReference type="Pfam" id="PF04193">
    <property type="entry name" value="PQ-loop"/>
    <property type="match status" value="2"/>
</dbReference>
<evidence type="ECO:0000256" key="7">
    <source>
        <dbReference type="SAM" id="MobiDB-lite"/>
    </source>
</evidence>
<comment type="subcellular location">
    <subcellularLocation>
        <location evidence="1">Membrane</location>
        <topology evidence="1">Multi-pass membrane protein</topology>
    </subcellularLocation>
</comment>
<dbReference type="GO" id="GO:0015174">
    <property type="term" value="F:basic amino acid transmembrane transporter activity"/>
    <property type="evidence" value="ECO:0007669"/>
    <property type="project" value="TreeGrafter"/>
</dbReference>
<evidence type="ECO:0000256" key="3">
    <source>
        <dbReference type="ARBA" id="ARBA00022989"/>
    </source>
</evidence>
<reference evidence="10 11" key="1">
    <citation type="submission" date="2014-04" db="EMBL/GenBank/DDBJ databases">
        <title>Evolutionary Origins and Diversification of the Mycorrhizal Mutualists.</title>
        <authorList>
            <consortium name="DOE Joint Genome Institute"/>
            <consortium name="Mycorrhizal Genomics Consortium"/>
            <person name="Kohler A."/>
            <person name="Kuo A."/>
            <person name="Nagy L.G."/>
            <person name="Floudas D."/>
            <person name="Copeland A."/>
            <person name="Barry K.W."/>
            <person name="Cichocki N."/>
            <person name="Veneault-Fourrey C."/>
            <person name="LaButti K."/>
            <person name="Lindquist E.A."/>
            <person name="Lipzen A."/>
            <person name="Lundell T."/>
            <person name="Morin E."/>
            <person name="Murat C."/>
            <person name="Riley R."/>
            <person name="Ohm R."/>
            <person name="Sun H."/>
            <person name="Tunlid A."/>
            <person name="Henrissat B."/>
            <person name="Grigoriev I.V."/>
            <person name="Hibbett D.S."/>
            <person name="Martin F."/>
        </authorList>
    </citation>
    <scope>NUCLEOTIDE SEQUENCE [LARGE SCALE GENOMIC DNA]</scope>
    <source>
        <strain evidence="10 11">Koide BX008</strain>
    </source>
</reference>
<dbReference type="InterPro" id="IPR013144">
    <property type="entry name" value="CRA_dom"/>
</dbReference>
<dbReference type="Gene3D" id="1.20.1280.290">
    <property type="match status" value="2"/>
</dbReference>
<proteinExistence type="inferred from homology"/>
<dbReference type="InterPro" id="IPR006594">
    <property type="entry name" value="LisH"/>
</dbReference>
<keyword evidence="11" id="KW-1185">Reference proteome</keyword>
<dbReference type="InterPro" id="IPR006603">
    <property type="entry name" value="PQ-loop_rpt"/>
</dbReference>
<feature type="domain" description="CRA" evidence="9">
    <location>
        <begin position="686"/>
        <end position="787"/>
    </location>
</feature>
<dbReference type="SMART" id="SM00757">
    <property type="entry name" value="CRA"/>
    <property type="match status" value="1"/>
</dbReference>
<keyword evidence="4 8" id="KW-0472">Membrane</keyword>
<evidence type="ECO:0000256" key="5">
    <source>
        <dbReference type="ARBA" id="ARBA00038039"/>
    </source>
</evidence>
<protein>
    <recommendedName>
        <fullName evidence="9">CRA domain-containing protein</fullName>
    </recommendedName>
</protein>
<dbReference type="HOGENOM" id="CLU_329849_0_0_1"/>
<feature type="region of interest" description="Disordered" evidence="7">
    <location>
        <begin position="134"/>
        <end position="200"/>
    </location>
</feature>
<accession>A0A0C2XL58</accession>